<keyword evidence="3" id="KW-1185">Reference proteome</keyword>
<reference evidence="2" key="1">
    <citation type="journal article" date="2012" name="J. Microbiol. Biotechnol.">
        <title>Ramlibacter ginsenosidimutans sp. nov., with ginsenoside-converting activity.</title>
        <authorList>
            <person name="Wang L."/>
            <person name="An D.S."/>
            <person name="Kim S.G."/>
            <person name="Jin F.X."/>
            <person name="Kim S.C."/>
            <person name="Lee S.T."/>
            <person name="Im W.T."/>
        </authorList>
    </citation>
    <scope>NUCLEOTIDE SEQUENCE</scope>
    <source>
        <strain evidence="2">KACC 17527</strain>
    </source>
</reference>
<feature type="domain" description="Carrier" evidence="1">
    <location>
        <begin position="7"/>
        <end position="82"/>
    </location>
</feature>
<name>A0A934TV68_9BURK</name>
<dbReference type="InterPro" id="IPR036736">
    <property type="entry name" value="ACP-like_sf"/>
</dbReference>
<evidence type="ECO:0000313" key="2">
    <source>
        <dbReference type="EMBL" id="MBK6007651.1"/>
    </source>
</evidence>
<dbReference type="AlphaFoldDB" id="A0A934TV68"/>
<protein>
    <recommendedName>
        <fullName evidence="1">Carrier domain-containing protein</fullName>
    </recommendedName>
</protein>
<dbReference type="RefSeq" id="WP_201173544.1">
    <property type="nucleotide sequence ID" value="NZ_JAEPWM010000006.1"/>
</dbReference>
<dbReference type="SUPFAM" id="SSF47336">
    <property type="entry name" value="ACP-like"/>
    <property type="match status" value="1"/>
</dbReference>
<evidence type="ECO:0000313" key="3">
    <source>
        <dbReference type="Proteomes" id="UP000630528"/>
    </source>
</evidence>
<accession>A0A934TV68</accession>
<comment type="caution">
    <text evidence="2">The sequence shown here is derived from an EMBL/GenBank/DDBJ whole genome shotgun (WGS) entry which is preliminary data.</text>
</comment>
<dbReference type="PROSITE" id="PS50075">
    <property type="entry name" value="CARRIER"/>
    <property type="match status" value="1"/>
</dbReference>
<proteinExistence type="predicted"/>
<dbReference type="EMBL" id="JAEPWM010000006">
    <property type="protein sequence ID" value="MBK6007651.1"/>
    <property type="molecule type" value="Genomic_DNA"/>
</dbReference>
<organism evidence="2 3">
    <name type="scientific">Ramlibacter ginsenosidimutans</name>
    <dbReference type="NCBI Taxonomy" id="502333"/>
    <lineage>
        <taxon>Bacteria</taxon>
        <taxon>Pseudomonadati</taxon>
        <taxon>Pseudomonadota</taxon>
        <taxon>Betaproteobacteria</taxon>
        <taxon>Burkholderiales</taxon>
        <taxon>Comamonadaceae</taxon>
        <taxon>Ramlibacter</taxon>
    </lineage>
</organism>
<dbReference type="Pfam" id="PF00550">
    <property type="entry name" value="PP-binding"/>
    <property type="match status" value="1"/>
</dbReference>
<sequence length="86" mass="9300">MRQPSDPRAAQLLTKLLALCERKVTVDSVELDTALADLGITSLQSMELVLELQELYGIELSDDELGALETVGDVLMVLADKPAQTS</sequence>
<dbReference type="Gene3D" id="1.10.1200.10">
    <property type="entry name" value="ACP-like"/>
    <property type="match status" value="1"/>
</dbReference>
<gene>
    <name evidence="2" type="ORF">JJB11_16245</name>
</gene>
<evidence type="ECO:0000259" key="1">
    <source>
        <dbReference type="PROSITE" id="PS50075"/>
    </source>
</evidence>
<reference evidence="2" key="2">
    <citation type="submission" date="2021-01" db="EMBL/GenBank/DDBJ databases">
        <authorList>
            <person name="Kang M."/>
        </authorList>
    </citation>
    <scope>NUCLEOTIDE SEQUENCE</scope>
    <source>
        <strain evidence="2">KACC 17527</strain>
    </source>
</reference>
<dbReference type="Proteomes" id="UP000630528">
    <property type="component" value="Unassembled WGS sequence"/>
</dbReference>
<dbReference type="InterPro" id="IPR009081">
    <property type="entry name" value="PP-bd_ACP"/>
</dbReference>